<feature type="compositionally biased region" description="Basic and acidic residues" evidence="1">
    <location>
        <begin position="210"/>
        <end position="219"/>
    </location>
</feature>
<dbReference type="InterPro" id="IPR022062">
    <property type="entry name" value="DUF3618"/>
</dbReference>
<protein>
    <recommendedName>
        <fullName evidence="4">DUF3618 domain-containing protein</fullName>
    </recommendedName>
</protein>
<organism evidence="2 3">
    <name type="scientific">Actinacidiphila paucisporea</name>
    <dbReference type="NCBI Taxonomy" id="310782"/>
    <lineage>
        <taxon>Bacteria</taxon>
        <taxon>Bacillati</taxon>
        <taxon>Actinomycetota</taxon>
        <taxon>Actinomycetes</taxon>
        <taxon>Kitasatosporales</taxon>
        <taxon>Streptomycetaceae</taxon>
        <taxon>Actinacidiphila</taxon>
    </lineage>
</organism>
<evidence type="ECO:0000313" key="3">
    <source>
        <dbReference type="Proteomes" id="UP000184111"/>
    </source>
</evidence>
<dbReference type="RefSeq" id="WP_073500557.1">
    <property type="nucleotide sequence ID" value="NZ_FRBI01000014.1"/>
</dbReference>
<dbReference type="STRING" id="310782.SAMN05216499_11478"/>
<feature type="region of interest" description="Disordered" evidence="1">
    <location>
        <begin position="165"/>
        <end position="226"/>
    </location>
</feature>
<evidence type="ECO:0000256" key="1">
    <source>
        <dbReference type="SAM" id="MobiDB-lite"/>
    </source>
</evidence>
<reference evidence="2 3" key="1">
    <citation type="submission" date="2016-11" db="EMBL/GenBank/DDBJ databases">
        <authorList>
            <person name="Jaros S."/>
            <person name="Januszkiewicz K."/>
            <person name="Wedrychowicz H."/>
        </authorList>
    </citation>
    <scope>NUCLEOTIDE SEQUENCE [LARGE SCALE GENOMIC DNA]</scope>
    <source>
        <strain evidence="2 3">CGMCC 4.2025</strain>
    </source>
</reference>
<dbReference type="EMBL" id="FRBI01000014">
    <property type="protein sequence ID" value="SHM78364.1"/>
    <property type="molecule type" value="Genomic_DNA"/>
</dbReference>
<feature type="compositionally biased region" description="Basic and acidic residues" evidence="1">
    <location>
        <begin position="165"/>
        <end position="174"/>
    </location>
</feature>
<evidence type="ECO:0000313" key="2">
    <source>
        <dbReference type="EMBL" id="SHM78364.1"/>
    </source>
</evidence>
<dbReference type="Pfam" id="PF12277">
    <property type="entry name" value="DUF3618"/>
    <property type="match status" value="1"/>
</dbReference>
<name>A0A1M7LJV5_9ACTN</name>
<dbReference type="AlphaFoldDB" id="A0A1M7LJV5"/>
<dbReference type="OrthoDB" id="3218417at2"/>
<keyword evidence="3" id="KW-1185">Reference proteome</keyword>
<proteinExistence type="predicted"/>
<dbReference type="Proteomes" id="UP000184111">
    <property type="component" value="Unassembled WGS sequence"/>
</dbReference>
<accession>A0A1M7LJV5</accession>
<sequence>MGTEPDELRRDVDQTRAHLARNVDRLADRVVPGRVARRKIDATQSRLSGIKERVMGSAHSGGHTVADTAHGLSDHAGQAAGRVGDAVTGTASTVGDAAQQAPAQIRKQTQGSPLAAGVIAFGAGMLAAALIPATKAEEHVGGHLREHADQLVEPAKQTALQAAQEVREELREPAAEAVQSVKDTATEGARTTGDHARQAGQETADGLRSTARDGIDEVRGSGQGTV</sequence>
<evidence type="ECO:0008006" key="4">
    <source>
        <dbReference type="Google" id="ProtNLM"/>
    </source>
</evidence>
<gene>
    <name evidence="2" type="ORF">SAMN05216499_11478</name>
</gene>